<name>A0ABM7VJX1_9BACT</name>
<organism evidence="1 2">
    <name type="scientific">Persicobacter psychrovividus</name>
    <dbReference type="NCBI Taxonomy" id="387638"/>
    <lineage>
        <taxon>Bacteria</taxon>
        <taxon>Pseudomonadati</taxon>
        <taxon>Bacteroidota</taxon>
        <taxon>Cytophagia</taxon>
        <taxon>Cytophagales</taxon>
        <taxon>Persicobacteraceae</taxon>
        <taxon>Persicobacter</taxon>
    </lineage>
</organism>
<evidence type="ECO:0000313" key="2">
    <source>
        <dbReference type="Proteomes" id="UP001354989"/>
    </source>
</evidence>
<protein>
    <submittedName>
        <fullName evidence="1">Uncharacterized protein</fullName>
    </submittedName>
</protein>
<gene>
    <name evidence="1" type="ORF">PEPS_35570</name>
</gene>
<reference evidence="1 2" key="1">
    <citation type="submission" date="2021-12" db="EMBL/GenBank/DDBJ databases">
        <title>Genome sequencing of bacteria with rrn-lacking chromosome and rrn-plasmid.</title>
        <authorList>
            <person name="Anda M."/>
            <person name="Iwasaki W."/>
        </authorList>
    </citation>
    <scope>NUCLEOTIDE SEQUENCE [LARGE SCALE GENOMIC DNA]</scope>
    <source>
        <strain evidence="1 2">NBRC 101262</strain>
        <plasmid evidence="1 2">pPP2</plasmid>
    </source>
</reference>
<keyword evidence="1" id="KW-0614">Plasmid</keyword>
<accession>A0ABM7VJX1</accession>
<sequence>MIHPYGGHAVDYRYGKLMLQPLIVNGIFCPQICFKESRRLMINQGLLAT</sequence>
<evidence type="ECO:0000313" key="1">
    <source>
        <dbReference type="EMBL" id="BDD01277.1"/>
    </source>
</evidence>
<proteinExistence type="predicted"/>
<geneLocation type="plasmid" evidence="1 2">
    <name>pPP2</name>
</geneLocation>
<dbReference type="EMBL" id="AP025294">
    <property type="protein sequence ID" value="BDD01277.1"/>
    <property type="molecule type" value="Genomic_DNA"/>
</dbReference>
<dbReference type="Proteomes" id="UP001354989">
    <property type="component" value="Plasmid pPP2"/>
</dbReference>
<keyword evidence="2" id="KW-1185">Reference proteome</keyword>